<evidence type="ECO:0000313" key="2">
    <source>
        <dbReference type="Proteomes" id="UP000726170"/>
    </source>
</evidence>
<evidence type="ECO:0008006" key="3">
    <source>
        <dbReference type="Google" id="ProtNLM"/>
    </source>
</evidence>
<protein>
    <recommendedName>
        <fullName evidence="3">Glycosyl hydrolase-like 10 domain-containing protein</fullName>
    </recommendedName>
</protein>
<gene>
    <name evidence="1" type="ORF">KQI86_06890</name>
</gene>
<reference evidence="1 2" key="1">
    <citation type="submission" date="2021-06" db="EMBL/GenBank/DDBJ databases">
        <authorList>
            <person name="Sun Q."/>
            <person name="Li D."/>
        </authorList>
    </citation>
    <scope>NUCLEOTIDE SEQUENCE [LARGE SCALE GENOMIC DNA]</scope>
    <source>
        <strain evidence="1 2">MSJ-11</strain>
    </source>
</reference>
<dbReference type="RefSeq" id="WP_216438546.1">
    <property type="nucleotide sequence ID" value="NZ_JAHLQF010000002.1"/>
</dbReference>
<dbReference type="Proteomes" id="UP000726170">
    <property type="component" value="Unassembled WGS sequence"/>
</dbReference>
<name>A0ABS6EFR4_9CLOT</name>
<keyword evidence="2" id="KW-1185">Reference proteome</keyword>
<dbReference type="EMBL" id="JAHLQF010000002">
    <property type="protein sequence ID" value="MBU5484052.1"/>
    <property type="molecule type" value="Genomic_DNA"/>
</dbReference>
<proteinExistence type="predicted"/>
<comment type="caution">
    <text evidence="1">The sequence shown here is derived from an EMBL/GenBank/DDBJ whole genome shotgun (WGS) entry which is preliminary data.</text>
</comment>
<accession>A0ABS6EFR4</accession>
<organism evidence="1 2">
    <name type="scientific">Clostridium mobile</name>
    <dbReference type="NCBI Taxonomy" id="2841512"/>
    <lineage>
        <taxon>Bacteria</taxon>
        <taxon>Bacillati</taxon>
        <taxon>Bacillota</taxon>
        <taxon>Clostridia</taxon>
        <taxon>Eubacteriales</taxon>
        <taxon>Clostridiaceae</taxon>
        <taxon>Clostridium</taxon>
    </lineage>
</organism>
<sequence>MRNKELILQIFTGGFKNNITDYEKIIEKINMLIDKININKIIIGWSMDLDMYVKLKEFLHEKNIEIFLWLPVFSEIGELKSAKTVVSWDNNQVKSYSLQEGENFEFYCPSSYENIESLKKVYEENFEEVGFDGVFLDKIRYPSFSNGIEGIFSCFCEKCIEEYEAMGIDVEEMKKEINNFININNKEISNFNIESYEMGKYKFTNSLWEEFFNAKNEIIFNSLEDIYIYFKNKNLKVGIDVFAPFLSYFVGQDMNKLQNTADFIKPMMYRITKAPAGLPFEFEKLVKAINFGNSTYTNEERMLEILGVHQYNQEKFDLEFIKREIQYMSNNLHDCIYPGIEINRKDKIAETYPDYIKENVTGIEGENVKGFVLSWDLLSAPEDNIEEVINLFGRREE</sequence>
<evidence type="ECO:0000313" key="1">
    <source>
        <dbReference type="EMBL" id="MBU5484052.1"/>
    </source>
</evidence>